<keyword evidence="1" id="KW-1133">Transmembrane helix</keyword>
<feature type="transmembrane region" description="Helical" evidence="1">
    <location>
        <begin position="6"/>
        <end position="27"/>
    </location>
</feature>
<gene>
    <name evidence="2" type="ORF">PQG43_04160</name>
</gene>
<keyword evidence="1" id="KW-0472">Membrane</keyword>
<dbReference type="EMBL" id="JARJOW010000002">
    <property type="protein sequence ID" value="MDF5690046.1"/>
    <property type="molecule type" value="Genomic_DNA"/>
</dbReference>
<proteinExistence type="predicted"/>
<protein>
    <submittedName>
        <fullName evidence="2">Uncharacterized protein</fullName>
    </submittedName>
</protein>
<keyword evidence="3" id="KW-1185">Reference proteome</keyword>
<name>A0ABT6BHX2_9BACT</name>
<evidence type="ECO:0000256" key="1">
    <source>
        <dbReference type="SAM" id="Phobius"/>
    </source>
</evidence>
<organism evidence="2 3">
    <name type="scientific">Aquirufa aurantiipilula</name>
    <dbReference type="NCBI Taxonomy" id="2696561"/>
    <lineage>
        <taxon>Bacteria</taxon>
        <taxon>Pseudomonadati</taxon>
        <taxon>Bacteroidota</taxon>
        <taxon>Cytophagia</taxon>
        <taxon>Cytophagales</taxon>
        <taxon>Flectobacillaceae</taxon>
        <taxon>Aquirufa</taxon>
    </lineage>
</organism>
<keyword evidence="1" id="KW-0812">Transmembrane</keyword>
<dbReference type="Proteomes" id="UP001321344">
    <property type="component" value="Unassembled WGS sequence"/>
</dbReference>
<evidence type="ECO:0000313" key="2">
    <source>
        <dbReference type="EMBL" id="MDF5690046.1"/>
    </source>
</evidence>
<reference evidence="2 3" key="1">
    <citation type="submission" date="2023-03" db="EMBL/GenBank/DDBJ databases">
        <title>Genome sequencing of Aquirufa.</title>
        <authorList>
            <person name="Pitt A."/>
            <person name="Hahn M.W."/>
        </authorList>
    </citation>
    <scope>NUCLEOTIDE SEQUENCE [LARGE SCALE GENOMIC DNA]</scope>
    <source>
        <strain evidence="2 3">WAEICH-18A</strain>
    </source>
</reference>
<feature type="transmembrane region" description="Helical" evidence="1">
    <location>
        <begin position="72"/>
        <end position="94"/>
    </location>
</feature>
<sequence>MNNKILKVLMLSLVLLWIMLYATEGIAKTIWQPEQYKKYRMGIFAIVVLNIFFSSYLMFAPYHLFGQNPSDGIYSLLVTAHISYLIIGCGLHFFSQVDDKKIPVQDYQ</sequence>
<evidence type="ECO:0000313" key="3">
    <source>
        <dbReference type="Proteomes" id="UP001321344"/>
    </source>
</evidence>
<feature type="transmembrane region" description="Helical" evidence="1">
    <location>
        <begin position="39"/>
        <end position="60"/>
    </location>
</feature>
<dbReference type="RefSeq" id="WP_276343791.1">
    <property type="nucleotide sequence ID" value="NZ_JARJOW010000002.1"/>
</dbReference>
<comment type="caution">
    <text evidence="2">The sequence shown here is derived from an EMBL/GenBank/DDBJ whole genome shotgun (WGS) entry which is preliminary data.</text>
</comment>
<accession>A0ABT6BHX2</accession>